<dbReference type="VEuPathDB" id="FungiDB:M747DRAFT_304524"/>
<proteinExistence type="predicted"/>
<evidence type="ECO:0000313" key="3">
    <source>
        <dbReference type="Proteomes" id="UP000253845"/>
    </source>
</evidence>
<evidence type="ECO:0000256" key="1">
    <source>
        <dbReference type="SAM" id="MobiDB-lite"/>
    </source>
</evidence>
<feature type="compositionally biased region" description="Polar residues" evidence="1">
    <location>
        <begin position="48"/>
        <end position="58"/>
    </location>
</feature>
<dbReference type="EMBL" id="KZ851910">
    <property type="protein sequence ID" value="RDH21678.1"/>
    <property type="molecule type" value="Genomic_DNA"/>
</dbReference>
<feature type="compositionally biased region" description="Basic and acidic residues" evidence="1">
    <location>
        <begin position="123"/>
        <end position="157"/>
    </location>
</feature>
<sequence length="157" mass="16882">MSVFLRSRLSLRATPSIAARQLAPLRSAYPLGQRFYAHSSYGGDGETEAQQPDNPRNQPTRDIEHPGYSSQTPINVQSILGPPPPDTGSSSTAKSSSGSSSSSSKQPSNKAHPTLADGDESPYVDKDGHTTADAPEDVRRHNEEIEKRADRPTERAG</sequence>
<name>A0A370C183_ASPNG</name>
<feature type="compositionally biased region" description="Low complexity" evidence="1">
    <location>
        <begin position="87"/>
        <end position="105"/>
    </location>
</feature>
<feature type="compositionally biased region" description="Polar residues" evidence="1">
    <location>
        <begin position="68"/>
        <end position="78"/>
    </location>
</feature>
<protein>
    <submittedName>
        <fullName evidence="2">Uncharacterized protein</fullName>
    </submittedName>
</protein>
<evidence type="ECO:0000313" key="2">
    <source>
        <dbReference type="EMBL" id="RDH21678.1"/>
    </source>
</evidence>
<feature type="region of interest" description="Disordered" evidence="1">
    <location>
        <begin position="36"/>
        <end position="157"/>
    </location>
</feature>
<dbReference type="AlphaFoldDB" id="A0A370C183"/>
<gene>
    <name evidence="2" type="ORF">M747DRAFT_304524</name>
</gene>
<accession>A0A370C183</accession>
<dbReference type="Proteomes" id="UP000253845">
    <property type="component" value="Unassembled WGS sequence"/>
</dbReference>
<reference evidence="2 3" key="1">
    <citation type="submission" date="2018-07" db="EMBL/GenBank/DDBJ databases">
        <title>Section-level genome sequencing of Aspergillus section Nigri to investigate inter- and intra-species variation.</title>
        <authorList>
            <consortium name="DOE Joint Genome Institute"/>
            <person name="Vesth T.C."/>
            <person name="Nybo J.L."/>
            <person name="Theobald S."/>
            <person name="Frisvad J.C."/>
            <person name="Larsen T.O."/>
            <person name="Nielsen K.F."/>
            <person name="Hoof J.B."/>
            <person name="Brandl J."/>
            <person name="Salamov A."/>
            <person name="Riley R."/>
            <person name="Gladden J.M."/>
            <person name="Phatale P."/>
            <person name="Nielsen M.T."/>
            <person name="Lyhne E.K."/>
            <person name="Kogle M.E."/>
            <person name="Strasser K."/>
            <person name="McDonnell E."/>
            <person name="Barry K."/>
            <person name="Clum A."/>
            <person name="Chen C."/>
            <person name="Nolan M."/>
            <person name="Sandor L."/>
            <person name="Kuo A."/>
            <person name="Lipzen A."/>
            <person name="Hainaut M."/>
            <person name="Drula E."/>
            <person name="Tsang A."/>
            <person name="Magnuson J.K."/>
            <person name="Henrissat B."/>
            <person name="Wiebenga A."/>
            <person name="Simmons B.A."/>
            <person name="Makela M.R."/>
            <person name="De vries R.P."/>
            <person name="Grigoriev I.V."/>
            <person name="Mortensen U.H."/>
            <person name="Baker S.E."/>
            <person name="Andersen M.R."/>
        </authorList>
    </citation>
    <scope>NUCLEOTIDE SEQUENCE [LARGE SCALE GENOMIC DNA]</scope>
    <source>
        <strain evidence="2 3">ATCC 13496</strain>
    </source>
</reference>
<organism evidence="2 3">
    <name type="scientific">Aspergillus niger ATCC 13496</name>
    <dbReference type="NCBI Taxonomy" id="1353008"/>
    <lineage>
        <taxon>Eukaryota</taxon>
        <taxon>Fungi</taxon>
        <taxon>Dikarya</taxon>
        <taxon>Ascomycota</taxon>
        <taxon>Pezizomycotina</taxon>
        <taxon>Eurotiomycetes</taxon>
        <taxon>Eurotiomycetidae</taxon>
        <taxon>Eurotiales</taxon>
        <taxon>Aspergillaceae</taxon>
        <taxon>Aspergillus</taxon>
        <taxon>Aspergillus subgen. Circumdati</taxon>
    </lineage>
</organism>